<gene>
    <name evidence="1" type="ORF">CON71_30245</name>
</gene>
<dbReference type="EMBL" id="NVNL01000076">
    <property type="protein sequence ID" value="PEA86401.1"/>
    <property type="molecule type" value="Genomic_DNA"/>
</dbReference>
<name>A0A9X6Y7J9_BACTU</name>
<dbReference type="Proteomes" id="UP000220702">
    <property type="component" value="Unassembled WGS sequence"/>
</dbReference>
<dbReference type="RefSeq" id="WP_098902675.1">
    <property type="nucleotide sequence ID" value="NZ_NVNL01000076.1"/>
</dbReference>
<sequence length="177" mass="20359">MKTITQNILDTLVVGIHEDIQTLFMMIMDYEEEIDMITKEEIIIAHENLKEVILFCQSYSRGMDVLLMEEVMVGINDRVAELFGAKNTTDQSNTIYGEKLLLPEGVTVRRKLEASSFQYIFDHTTFGEIGQIVFQKENGDILYFDVYFGEHITEGSTPAQILKDIGDMLQKEILRSY</sequence>
<evidence type="ECO:0000313" key="2">
    <source>
        <dbReference type="Proteomes" id="UP000220702"/>
    </source>
</evidence>
<organism evidence="1 2">
    <name type="scientific">Bacillus thuringiensis</name>
    <dbReference type="NCBI Taxonomy" id="1428"/>
    <lineage>
        <taxon>Bacteria</taxon>
        <taxon>Bacillati</taxon>
        <taxon>Bacillota</taxon>
        <taxon>Bacilli</taxon>
        <taxon>Bacillales</taxon>
        <taxon>Bacillaceae</taxon>
        <taxon>Bacillus</taxon>
        <taxon>Bacillus cereus group</taxon>
    </lineage>
</organism>
<evidence type="ECO:0000313" key="1">
    <source>
        <dbReference type="EMBL" id="PEA86401.1"/>
    </source>
</evidence>
<protein>
    <submittedName>
        <fullName evidence="1">Uncharacterized protein</fullName>
    </submittedName>
</protein>
<comment type="caution">
    <text evidence="1">The sequence shown here is derived from an EMBL/GenBank/DDBJ whole genome shotgun (WGS) entry which is preliminary data.</text>
</comment>
<accession>A0A9X6Y7J9</accession>
<dbReference type="AlphaFoldDB" id="A0A9X6Y7J9"/>
<reference evidence="1 2" key="1">
    <citation type="submission" date="2017-09" db="EMBL/GenBank/DDBJ databases">
        <title>Large-scale bioinformatics analysis of Bacillus genomes uncovers conserved roles of natural products in bacterial physiology.</title>
        <authorList>
            <consortium name="Agbiome Team Llc"/>
            <person name="Bleich R.M."/>
            <person name="Grubbs K.J."/>
            <person name="Santa Maria K.C."/>
            <person name="Allen S.E."/>
            <person name="Farag S."/>
            <person name="Shank E.A."/>
            <person name="Bowers A."/>
        </authorList>
    </citation>
    <scope>NUCLEOTIDE SEQUENCE [LARGE SCALE GENOMIC DNA]</scope>
    <source>
        <strain evidence="1 2">AFS089089</strain>
    </source>
</reference>
<proteinExistence type="predicted"/>